<accession>B9S8Q7</accession>
<name>B9S8Q7_RICCO</name>
<dbReference type="eggNOG" id="ENOG502SCGT">
    <property type="taxonomic scope" value="Eukaryota"/>
</dbReference>
<keyword evidence="3" id="KW-1185">Reference proteome</keyword>
<dbReference type="PANTHER" id="PTHR35324:SF5">
    <property type="entry name" value="BHLH DOMAIN-CONTAINING PROTEIN"/>
    <property type="match status" value="1"/>
</dbReference>
<dbReference type="Proteomes" id="UP000008311">
    <property type="component" value="Unassembled WGS sequence"/>
</dbReference>
<dbReference type="AlphaFoldDB" id="B9S8Q7"/>
<reference evidence="3" key="1">
    <citation type="journal article" date="2010" name="Nat. Biotechnol.">
        <title>Draft genome sequence of the oilseed species Ricinus communis.</title>
        <authorList>
            <person name="Chan A.P."/>
            <person name="Crabtree J."/>
            <person name="Zhao Q."/>
            <person name="Lorenzi H."/>
            <person name="Orvis J."/>
            <person name="Puiu D."/>
            <person name="Melake-Berhan A."/>
            <person name="Jones K.M."/>
            <person name="Redman J."/>
            <person name="Chen G."/>
            <person name="Cahoon E.B."/>
            <person name="Gedil M."/>
            <person name="Stanke M."/>
            <person name="Haas B.J."/>
            <person name="Wortman J.R."/>
            <person name="Fraser-Liggett C.M."/>
            <person name="Ravel J."/>
            <person name="Rabinowicz P.D."/>
        </authorList>
    </citation>
    <scope>NUCLEOTIDE SEQUENCE [LARGE SCALE GENOMIC DNA]</scope>
    <source>
        <strain evidence="3">cv. Hale</strain>
    </source>
</reference>
<feature type="region of interest" description="Disordered" evidence="1">
    <location>
        <begin position="1"/>
        <end position="25"/>
    </location>
</feature>
<dbReference type="PANTHER" id="PTHR35324">
    <property type="entry name" value="BNAA08G03750D PROTEIN"/>
    <property type="match status" value="1"/>
</dbReference>
<protein>
    <submittedName>
        <fullName evidence="2">Uncharacterized protein</fullName>
    </submittedName>
</protein>
<evidence type="ECO:0000256" key="1">
    <source>
        <dbReference type="SAM" id="MobiDB-lite"/>
    </source>
</evidence>
<sequence length="103" mass="11245">MAFMISQSQQSLSSEDKENQTQVELGPISTQLHLISSSSSSSSHSSSSSKALDKEVILRRIRHHKSLNKLRNVFQALAGSSEHVNFVSDNSAGLDLQDVFSCP</sequence>
<organism evidence="2 3">
    <name type="scientific">Ricinus communis</name>
    <name type="common">Castor bean</name>
    <dbReference type="NCBI Taxonomy" id="3988"/>
    <lineage>
        <taxon>Eukaryota</taxon>
        <taxon>Viridiplantae</taxon>
        <taxon>Streptophyta</taxon>
        <taxon>Embryophyta</taxon>
        <taxon>Tracheophyta</taxon>
        <taxon>Spermatophyta</taxon>
        <taxon>Magnoliopsida</taxon>
        <taxon>eudicotyledons</taxon>
        <taxon>Gunneridae</taxon>
        <taxon>Pentapetalae</taxon>
        <taxon>rosids</taxon>
        <taxon>fabids</taxon>
        <taxon>Malpighiales</taxon>
        <taxon>Euphorbiaceae</taxon>
        <taxon>Acalyphoideae</taxon>
        <taxon>Acalypheae</taxon>
        <taxon>Ricinus</taxon>
    </lineage>
</organism>
<feature type="compositionally biased region" description="Polar residues" evidence="1">
    <location>
        <begin position="1"/>
        <end position="13"/>
    </location>
</feature>
<proteinExistence type="predicted"/>
<gene>
    <name evidence="2" type="ORF">RCOM_0603650</name>
</gene>
<dbReference type="InParanoid" id="B9S8Q7"/>
<dbReference type="EMBL" id="EQ973892">
    <property type="protein sequence ID" value="EEF40060.1"/>
    <property type="molecule type" value="Genomic_DNA"/>
</dbReference>
<evidence type="ECO:0000313" key="2">
    <source>
        <dbReference type="EMBL" id="EEF40060.1"/>
    </source>
</evidence>
<evidence type="ECO:0000313" key="3">
    <source>
        <dbReference type="Proteomes" id="UP000008311"/>
    </source>
</evidence>